<evidence type="ECO:0008006" key="7">
    <source>
        <dbReference type="Google" id="ProtNLM"/>
    </source>
</evidence>
<dbReference type="PANTHER" id="PTHR10194">
    <property type="entry name" value="RAS GTPASE-ACTIVATING PROTEINS"/>
    <property type="match status" value="1"/>
</dbReference>
<dbReference type="Pfam" id="PF00168">
    <property type="entry name" value="C2"/>
    <property type="match status" value="1"/>
</dbReference>
<name>A0A1L9VG48_ASPGL</name>
<dbReference type="EMBL" id="KV878901">
    <property type="protein sequence ID" value="OJJ82865.1"/>
    <property type="molecule type" value="Genomic_DNA"/>
</dbReference>
<dbReference type="PANTHER" id="PTHR10194:SF60">
    <property type="entry name" value="RAS GTPASE-ACTIVATING PROTEIN RASKOL"/>
    <property type="match status" value="1"/>
</dbReference>
<dbReference type="SUPFAM" id="SSF48350">
    <property type="entry name" value="GTPase activation domain, GAP"/>
    <property type="match status" value="1"/>
</dbReference>
<feature type="compositionally biased region" description="Polar residues" evidence="2">
    <location>
        <begin position="1186"/>
        <end position="1196"/>
    </location>
</feature>
<dbReference type="InterPro" id="IPR023152">
    <property type="entry name" value="RasGAP_CS"/>
</dbReference>
<dbReference type="Proteomes" id="UP000184300">
    <property type="component" value="Unassembled WGS sequence"/>
</dbReference>
<keyword evidence="6" id="KW-1185">Reference proteome</keyword>
<keyword evidence="1" id="KW-0343">GTPase activation</keyword>
<proteinExistence type="predicted"/>
<feature type="domain" description="C2" evidence="3">
    <location>
        <begin position="516"/>
        <end position="684"/>
    </location>
</feature>
<dbReference type="Gene3D" id="2.60.40.150">
    <property type="entry name" value="C2 domain"/>
    <property type="match status" value="1"/>
</dbReference>
<protein>
    <recommendedName>
        <fullName evidence="7">Ras-GAP domain-containing protein</fullName>
    </recommendedName>
</protein>
<evidence type="ECO:0000256" key="1">
    <source>
        <dbReference type="ARBA" id="ARBA00022468"/>
    </source>
</evidence>
<gene>
    <name evidence="5" type="ORF">ASPGLDRAFT_512623</name>
</gene>
<dbReference type="GeneID" id="34463752"/>
<evidence type="ECO:0000259" key="4">
    <source>
        <dbReference type="PROSITE" id="PS50018"/>
    </source>
</evidence>
<sequence>MGSENQHGMKHSSAHQGGTYSHAVERRSSKKSSSKDRRGMVVNHDSFRGTGIRAVTPESDTDKQYPLYDAEYVPGSDASSPRATHRARTVDGDRREYHFPHSVGDEAEASNAMNGRVRSRTTTTNEERTEMPPNNATLPWRRFGSFHTSGSQVRTPDEQPSTMSSPATYSPNSFSERPRPGKPPGMLIGLNSLNASSLTSPISNSDSAKILQLMKTTSGRMHGVLSFRTSNQTAWTSGVCAINVATGSLVYLIYKAKGEPALTKTLIPDLRGCRVRTLYDPDFQNNYLTVSTFTSGLGVQLRPHVSETFDSWLAALLCWQPIRPRGVRNKMTKPQPVVIGERRFPDRHRRNSEGAVQKDAAIIKVGKMSLWGKPTASGARPASGRQISSSRQQRALKSSWQRVSCTLQENGHFKLFTESDVSLINSVQLSQLSRCAVQQLNASVLEDQFCIAIYPQYAAHANVDPSQIRPIYLSLESRVLFEVWFVLLRAFTVPELYGPESSVEDDPGPVNLQPAPTPPPPATTSTTDMFRIERSLTVKVTEAKLFRTREDTPHKGRKQSRSQGHSATVRSAEGDYYTEVTLDGEIRAKTAVKYRTTNPFWREEFIFHDLPPVLSQASLLVKTLNPAQKDWTLIAHGTYLISQSRDISTVPLDDVEVCAHDLTYGRVELRLDDLEPGVETEKWWPILDDKDQPVGEMLMRARMEETVVLMSQEYELMSELLHSFTNGLTVNMAQIISSELNQLSETLLNIFQVSGQAVEWISSLVEDEIDGVHKESTVNRLRYTTRIHSNDARESNQEREFLVRDLGRTATVEANLLFRGNSILTKALDSHMRRLGKDYLDETIGDRIRSIDDENPECEVDPSRVHRSDDLERNWNHLIFLTTGVWKAIANSASRCPPELRLIFRHIRACAEDRYGDFLRSVTYSSVSGFLFLRFFCPAILNPKLFGLLKDHPRQRAQRTLTLIAKALQGLANMTTFGSKEPWMEPMNRFLIGNRSEFKQFVDSVCAIPADRPAPIVTPSYATPIQILGRLPPTSREGFPSLPFLLDHARSFSNLIRIWLEVAPPRLAELEEIDPVLQNFHETAVRLHQRTKECLDKAEDAERPNGNLVNKWEELVESMERSATFYDDANSSMPATPAADTALASSATVTNNHRNSIGYFSRPYLPRQSTDYEQQQQQQQVDDETPPSSSSATWDTSRVPFTIPKWSEARDSASSSKNSSTFSLDSPETTTKSGRRSSISRESSGRYRGLFEFPRRKANKERDHSQHQPREEVRNESL</sequence>
<feature type="compositionally biased region" description="Basic and acidic residues" evidence="2">
    <location>
        <begin position="23"/>
        <end position="39"/>
    </location>
</feature>
<feature type="compositionally biased region" description="Low complexity" evidence="2">
    <location>
        <begin position="1212"/>
        <end position="1226"/>
    </location>
</feature>
<dbReference type="PROSITE" id="PS50004">
    <property type="entry name" value="C2"/>
    <property type="match status" value="1"/>
</dbReference>
<feature type="region of interest" description="Disordered" evidence="2">
    <location>
        <begin position="499"/>
        <end position="526"/>
    </location>
</feature>
<accession>A0A1L9VG48</accession>
<dbReference type="InterPro" id="IPR008936">
    <property type="entry name" value="Rho_GTPase_activation_prot"/>
</dbReference>
<dbReference type="SMART" id="SM00239">
    <property type="entry name" value="C2"/>
    <property type="match status" value="1"/>
</dbReference>
<dbReference type="CDD" id="cd00030">
    <property type="entry name" value="C2"/>
    <property type="match status" value="1"/>
</dbReference>
<feature type="region of interest" description="Disordered" evidence="2">
    <location>
        <begin position="1"/>
        <end position="183"/>
    </location>
</feature>
<dbReference type="STRING" id="1160497.A0A1L9VG48"/>
<dbReference type="InterPro" id="IPR001936">
    <property type="entry name" value="RasGAP_dom"/>
</dbReference>
<organism evidence="5 6">
    <name type="scientific">Aspergillus glaucus CBS 516.65</name>
    <dbReference type="NCBI Taxonomy" id="1160497"/>
    <lineage>
        <taxon>Eukaryota</taxon>
        <taxon>Fungi</taxon>
        <taxon>Dikarya</taxon>
        <taxon>Ascomycota</taxon>
        <taxon>Pezizomycotina</taxon>
        <taxon>Eurotiomycetes</taxon>
        <taxon>Eurotiomycetidae</taxon>
        <taxon>Eurotiales</taxon>
        <taxon>Aspergillaceae</taxon>
        <taxon>Aspergillus</taxon>
        <taxon>Aspergillus subgen. Aspergillus</taxon>
    </lineage>
</organism>
<dbReference type="PROSITE" id="PS00509">
    <property type="entry name" value="RAS_GTPASE_ACTIV_1"/>
    <property type="match status" value="1"/>
</dbReference>
<dbReference type="GO" id="GO:0007165">
    <property type="term" value="P:signal transduction"/>
    <property type="evidence" value="ECO:0007669"/>
    <property type="project" value="UniProtKB-ARBA"/>
</dbReference>
<dbReference type="OrthoDB" id="775356at2759"/>
<dbReference type="InterPro" id="IPR039360">
    <property type="entry name" value="Ras_GTPase"/>
</dbReference>
<feature type="domain" description="Ras-GAP" evidence="4">
    <location>
        <begin position="739"/>
        <end position="973"/>
    </location>
</feature>
<evidence type="ECO:0000259" key="3">
    <source>
        <dbReference type="PROSITE" id="PS50004"/>
    </source>
</evidence>
<feature type="compositionally biased region" description="Basic and acidic residues" evidence="2">
    <location>
        <begin position="1260"/>
        <end position="1278"/>
    </location>
</feature>
<reference evidence="6" key="1">
    <citation type="journal article" date="2017" name="Genome Biol.">
        <title>Comparative genomics reveals high biological diversity and specific adaptations in the industrially and medically important fungal genus Aspergillus.</title>
        <authorList>
            <person name="de Vries R.P."/>
            <person name="Riley R."/>
            <person name="Wiebenga A."/>
            <person name="Aguilar-Osorio G."/>
            <person name="Amillis S."/>
            <person name="Uchima C.A."/>
            <person name="Anderluh G."/>
            <person name="Asadollahi M."/>
            <person name="Askin M."/>
            <person name="Barry K."/>
            <person name="Battaglia E."/>
            <person name="Bayram O."/>
            <person name="Benocci T."/>
            <person name="Braus-Stromeyer S.A."/>
            <person name="Caldana C."/>
            <person name="Canovas D."/>
            <person name="Cerqueira G.C."/>
            <person name="Chen F."/>
            <person name="Chen W."/>
            <person name="Choi C."/>
            <person name="Clum A."/>
            <person name="Dos Santos R.A."/>
            <person name="Damasio A.R."/>
            <person name="Diallinas G."/>
            <person name="Emri T."/>
            <person name="Fekete E."/>
            <person name="Flipphi M."/>
            <person name="Freyberg S."/>
            <person name="Gallo A."/>
            <person name="Gournas C."/>
            <person name="Habgood R."/>
            <person name="Hainaut M."/>
            <person name="Harispe M.L."/>
            <person name="Henrissat B."/>
            <person name="Hilden K.S."/>
            <person name="Hope R."/>
            <person name="Hossain A."/>
            <person name="Karabika E."/>
            <person name="Karaffa L."/>
            <person name="Karanyi Z."/>
            <person name="Krasevec N."/>
            <person name="Kuo A."/>
            <person name="Kusch H."/>
            <person name="LaButti K."/>
            <person name="Lagendijk E.L."/>
            <person name="Lapidus A."/>
            <person name="Levasseur A."/>
            <person name="Lindquist E."/>
            <person name="Lipzen A."/>
            <person name="Logrieco A.F."/>
            <person name="MacCabe A."/>
            <person name="Maekelae M.R."/>
            <person name="Malavazi I."/>
            <person name="Melin P."/>
            <person name="Meyer V."/>
            <person name="Mielnichuk N."/>
            <person name="Miskei M."/>
            <person name="Molnar A.P."/>
            <person name="Mule G."/>
            <person name="Ngan C.Y."/>
            <person name="Orejas M."/>
            <person name="Orosz E."/>
            <person name="Ouedraogo J.P."/>
            <person name="Overkamp K.M."/>
            <person name="Park H.-S."/>
            <person name="Perrone G."/>
            <person name="Piumi F."/>
            <person name="Punt P.J."/>
            <person name="Ram A.F."/>
            <person name="Ramon A."/>
            <person name="Rauscher S."/>
            <person name="Record E."/>
            <person name="Riano-Pachon D.M."/>
            <person name="Robert V."/>
            <person name="Roehrig J."/>
            <person name="Ruller R."/>
            <person name="Salamov A."/>
            <person name="Salih N.S."/>
            <person name="Samson R.A."/>
            <person name="Sandor E."/>
            <person name="Sanguinetti M."/>
            <person name="Schuetze T."/>
            <person name="Sepcic K."/>
            <person name="Shelest E."/>
            <person name="Sherlock G."/>
            <person name="Sophianopoulou V."/>
            <person name="Squina F.M."/>
            <person name="Sun H."/>
            <person name="Susca A."/>
            <person name="Todd R.B."/>
            <person name="Tsang A."/>
            <person name="Unkles S.E."/>
            <person name="van de Wiele N."/>
            <person name="van Rossen-Uffink D."/>
            <person name="Oliveira J.V."/>
            <person name="Vesth T.C."/>
            <person name="Visser J."/>
            <person name="Yu J.-H."/>
            <person name="Zhou M."/>
            <person name="Andersen M.R."/>
            <person name="Archer D.B."/>
            <person name="Baker S.E."/>
            <person name="Benoit I."/>
            <person name="Brakhage A.A."/>
            <person name="Braus G.H."/>
            <person name="Fischer R."/>
            <person name="Frisvad J.C."/>
            <person name="Goldman G.H."/>
            <person name="Houbraken J."/>
            <person name="Oakley B."/>
            <person name="Pocsi I."/>
            <person name="Scazzocchio C."/>
            <person name="Seiboth B."/>
            <person name="vanKuyk P.A."/>
            <person name="Wortman J."/>
            <person name="Dyer P.S."/>
            <person name="Grigoriev I.V."/>
        </authorList>
    </citation>
    <scope>NUCLEOTIDE SEQUENCE [LARGE SCALE GENOMIC DNA]</scope>
    <source>
        <strain evidence="6">CBS 516.65</strain>
    </source>
</reference>
<feature type="region of interest" description="Disordered" evidence="2">
    <location>
        <begin position="1154"/>
        <end position="1278"/>
    </location>
</feature>
<evidence type="ECO:0000313" key="6">
    <source>
        <dbReference type="Proteomes" id="UP000184300"/>
    </source>
</evidence>
<dbReference type="InterPro" id="IPR035892">
    <property type="entry name" value="C2_domain_sf"/>
</dbReference>
<dbReference type="SUPFAM" id="SSF49562">
    <property type="entry name" value="C2 domain (Calcium/lipid-binding domain, CaLB)"/>
    <property type="match status" value="1"/>
</dbReference>
<dbReference type="InterPro" id="IPR000008">
    <property type="entry name" value="C2_dom"/>
</dbReference>
<evidence type="ECO:0000256" key="2">
    <source>
        <dbReference type="SAM" id="MobiDB-lite"/>
    </source>
</evidence>
<dbReference type="RefSeq" id="XP_022399563.1">
    <property type="nucleotide sequence ID" value="XM_022547491.1"/>
</dbReference>
<dbReference type="Pfam" id="PF00616">
    <property type="entry name" value="RasGAP"/>
    <property type="match status" value="2"/>
</dbReference>
<dbReference type="AlphaFoldDB" id="A0A1L9VG48"/>
<feature type="region of interest" description="Disordered" evidence="2">
    <location>
        <begin position="547"/>
        <end position="570"/>
    </location>
</feature>
<feature type="compositionally biased region" description="Low complexity" evidence="2">
    <location>
        <begin position="1236"/>
        <end position="1248"/>
    </location>
</feature>
<dbReference type="Gene3D" id="1.10.506.10">
    <property type="entry name" value="GTPase Activation - p120gap, domain 1"/>
    <property type="match status" value="1"/>
</dbReference>
<evidence type="ECO:0000313" key="5">
    <source>
        <dbReference type="EMBL" id="OJJ82865.1"/>
    </source>
</evidence>
<feature type="compositionally biased region" description="Basic and acidic residues" evidence="2">
    <location>
        <begin position="88"/>
        <end position="99"/>
    </location>
</feature>
<dbReference type="VEuPathDB" id="FungiDB:ASPGLDRAFT_512623"/>
<dbReference type="SMART" id="SM00323">
    <property type="entry name" value="RasGAP"/>
    <property type="match status" value="1"/>
</dbReference>
<dbReference type="GO" id="GO:0005096">
    <property type="term" value="F:GTPase activator activity"/>
    <property type="evidence" value="ECO:0007669"/>
    <property type="project" value="UniProtKB-KW"/>
</dbReference>
<dbReference type="PROSITE" id="PS50018">
    <property type="entry name" value="RAS_GTPASE_ACTIV_2"/>
    <property type="match status" value="1"/>
</dbReference>
<feature type="compositionally biased region" description="Polar residues" evidence="2">
    <location>
        <begin position="146"/>
        <end position="175"/>
    </location>
</feature>
<dbReference type="CDD" id="cd05137">
    <property type="entry name" value="RasGAP_CLA2_BUD2"/>
    <property type="match status" value="1"/>
</dbReference>